<dbReference type="Proteomes" id="UP000188268">
    <property type="component" value="Unassembled WGS sequence"/>
</dbReference>
<dbReference type="OrthoDB" id="422362at2759"/>
<keyword evidence="2" id="KW-1185">Reference proteome</keyword>
<sequence length="38" mass="4479">MASHDKCAPWPDAVIHLKDKPGRAICWRHPTNWRLDKK</sequence>
<dbReference type="Gramene" id="OMO98603">
    <property type="protein sequence ID" value="OMO98603"/>
    <property type="gene ID" value="CCACVL1_04161"/>
</dbReference>
<gene>
    <name evidence="1" type="ORF">CCACVL1_04161</name>
</gene>
<proteinExistence type="predicted"/>
<protein>
    <submittedName>
        <fullName evidence="1">Uncharacterized protein</fullName>
    </submittedName>
</protein>
<reference evidence="1 2" key="1">
    <citation type="submission" date="2013-09" db="EMBL/GenBank/DDBJ databases">
        <title>Corchorus capsularis genome sequencing.</title>
        <authorList>
            <person name="Alam M."/>
            <person name="Haque M.S."/>
            <person name="Islam M.S."/>
            <person name="Emdad E.M."/>
            <person name="Islam M.M."/>
            <person name="Ahmed B."/>
            <person name="Halim A."/>
            <person name="Hossen Q.M.M."/>
            <person name="Hossain M.Z."/>
            <person name="Ahmed R."/>
            <person name="Khan M.M."/>
            <person name="Islam R."/>
            <person name="Rashid M.M."/>
            <person name="Khan S.A."/>
            <person name="Rahman M.S."/>
            <person name="Alam M."/>
        </authorList>
    </citation>
    <scope>NUCLEOTIDE SEQUENCE [LARGE SCALE GENOMIC DNA]</scope>
    <source>
        <strain evidence="2">cv. CVL-1</strain>
        <tissue evidence="1">Whole seedling</tissue>
    </source>
</reference>
<accession>A0A1R3JUP3</accession>
<evidence type="ECO:0000313" key="1">
    <source>
        <dbReference type="EMBL" id="OMO98603.1"/>
    </source>
</evidence>
<evidence type="ECO:0000313" key="2">
    <source>
        <dbReference type="Proteomes" id="UP000188268"/>
    </source>
</evidence>
<feature type="non-terminal residue" evidence="1">
    <location>
        <position position="38"/>
    </location>
</feature>
<organism evidence="1 2">
    <name type="scientific">Corchorus capsularis</name>
    <name type="common">Jute</name>
    <dbReference type="NCBI Taxonomy" id="210143"/>
    <lineage>
        <taxon>Eukaryota</taxon>
        <taxon>Viridiplantae</taxon>
        <taxon>Streptophyta</taxon>
        <taxon>Embryophyta</taxon>
        <taxon>Tracheophyta</taxon>
        <taxon>Spermatophyta</taxon>
        <taxon>Magnoliopsida</taxon>
        <taxon>eudicotyledons</taxon>
        <taxon>Gunneridae</taxon>
        <taxon>Pentapetalae</taxon>
        <taxon>rosids</taxon>
        <taxon>malvids</taxon>
        <taxon>Malvales</taxon>
        <taxon>Malvaceae</taxon>
        <taxon>Grewioideae</taxon>
        <taxon>Apeibeae</taxon>
        <taxon>Corchorus</taxon>
    </lineage>
</organism>
<dbReference type="STRING" id="210143.A0A1R3JUP3"/>
<comment type="caution">
    <text evidence="1">The sequence shown here is derived from an EMBL/GenBank/DDBJ whole genome shotgun (WGS) entry which is preliminary data.</text>
</comment>
<dbReference type="AlphaFoldDB" id="A0A1R3JUP3"/>
<name>A0A1R3JUP3_COCAP</name>
<dbReference type="EMBL" id="AWWV01007051">
    <property type="protein sequence ID" value="OMO98603.1"/>
    <property type="molecule type" value="Genomic_DNA"/>
</dbReference>